<dbReference type="eggNOG" id="KOG3689">
    <property type="taxonomic scope" value="Eukaryota"/>
</dbReference>
<dbReference type="HOGENOM" id="CLU_1036551_0_0_1"/>
<dbReference type="Gene3D" id="1.10.1300.10">
    <property type="entry name" value="3'5'-cyclic nucleotide phosphodiesterase, catalytic domain"/>
    <property type="match status" value="2"/>
</dbReference>
<reference evidence="5 6" key="1">
    <citation type="journal article" date="2007" name="Science">
        <title>Sea anemone genome reveals ancestral eumetazoan gene repertoire and genomic organization.</title>
        <authorList>
            <person name="Putnam N.H."/>
            <person name="Srivastava M."/>
            <person name="Hellsten U."/>
            <person name="Dirks B."/>
            <person name="Chapman J."/>
            <person name="Salamov A."/>
            <person name="Terry A."/>
            <person name="Shapiro H."/>
            <person name="Lindquist E."/>
            <person name="Kapitonov V.V."/>
            <person name="Jurka J."/>
            <person name="Genikhovich G."/>
            <person name="Grigoriev I.V."/>
            <person name="Lucas S.M."/>
            <person name="Steele R.E."/>
            <person name="Finnerty J.R."/>
            <person name="Technau U."/>
            <person name="Martindale M.Q."/>
            <person name="Rokhsar D.S."/>
        </authorList>
    </citation>
    <scope>NUCLEOTIDE SEQUENCE [LARGE SCALE GENOMIC DNA]</scope>
    <source>
        <strain evidence="6">CH2 X CH6</strain>
    </source>
</reference>
<accession>A7T5L5</accession>
<dbReference type="AlphaFoldDB" id="A7T5L5"/>
<dbReference type="Proteomes" id="UP000001593">
    <property type="component" value="Unassembled WGS sequence"/>
</dbReference>
<dbReference type="Pfam" id="PF00233">
    <property type="entry name" value="PDEase_I"/>
    <property type="match status" value="1"/>
</dbReference>
<evidence type="ECO:0000256" key="1">
    <source>
        <dbReference type="ARBA" id="ARBA00022723"/>
    </source>
</evidence>
<dbReference type="GO" id="GO:0046872">
    <property type="term" value="F:metal ion binding"/>
    <property type="evidence" value="ECO:0007669"/>
    <property type="project" value="UniProtKB-KW"/>
</dbReference>
<dbReference type="SUPFAM" id="SSF109604">
    <property type="entry name" value="HD-domain/PDEase-like"/>
    <property type="match status" value="2"/>
</dbReference>
<dbReference type="GO" id="GO:0007165">
    <property type="term" value="P:signal transduction"/>
    <property type="evidence" value="ECO:0007669"/>
    <property type="project" value="InterPro"/>
</dbReference>
<feature type="non-terminal residue" evidence="5">
    <location>
        <position position="269"/>
    </location>
</feature>
<evidence type="ECO:0000256" key="3">
    <source>
        <dbReference type="SAM" id="MobiDB-lite"/>
    </source>
</evidence>
<dbReference type="EMBL" id="DS471223">
    <property type="protein sequence ID" value="EDO28746.1"/>
    <property type="molecule type" value="Genomic_DNA"/>
</dbReference>
<evidence type="ECO:0000259" key="4">
    <source>
        <dbReference type="Pfam" id="PF00233"/>
    </source>
</evidence>
<feature type="domain" description="PDEase" evidence="4">
    <location>
        <begin position="103"/>
        <end position="149"/>
    </location>
</feature>
<dbReference type="STRING" id="45351.A7T5L5"/>
<organism evidence="5 6">
    <name type="scientific">Nematostella vectensis</name>
    <name type="common">Starlet sea anemone</name>
    <dbReference type="NCBI Taxonomy" id="45351"/>
    <lineage>
        <taxon>Eukaryota</taxon>
        <taxon>Metazoa</taxon>
        <taxon>Cnidaria</taxon>
        <taxon>Anthozoa</taxon>
        <taxon>Hexacorallia</taxon>
        <taxon>Actiniaria</taxon>
        <taxon>Edwardsiidae</taxon>
        <taxon>Nematostella</taxon>
    </lineage>
</organism>
<evidence type="ECO:0000256" key="2">
    <source>
        <dbReference type="ARBA" id="ARBA00022801"/>
    </source>
</evidence>
<dbReference type="InterPro" id="IPR002073">
    <property type="entry name" value="PDEase_catalytic_dom"/>
</dbReference>
<feature type="region of interest" description="Disordered" evidence="3">
    <location>
        <begin position="147"/>
        <end position="176"/>
    </location>
</feature>
<keyword evidence="6" id="KW-1185">Reference proteome</keyword>
<dbReference type="InterPro" id="IPR036971">
    <property type="entry name" value="PDEase_catalytic_dom_sf"/>
</dbReference>
<sequence length="269" mass="30702">DALYSEKNSEHGDEQVVKKRCPVLLTRLSGVVANPAGGLGVVGVLLWEYNLNAETLQFLKKPSFNIWHWELNEMVRLLEYMYHDLDLVSEFKINVNVLRRFLSDREKAEGLPVAPFMDRDKVTKPTAQIGFIKFVLTPLFESLSKNNEENEKSASKTKNSADKRTRSSRSIQLTRTRKTSKGDLVLSYTSHVSYTFERMSYNSLILLKHVLLVVDQQVGPVFQKEFLLGVDKGLEQEGRTQLHVGQEDLLGALRTNHIRILGNIRRCVT</sequence>
<keyword evidence="2" id="KW-0378">Hydrolase</keyword>
<dbReference type="InParanoid" id="A7T5L5"/>
<keyword evidence="1" id="KW-0479">Metal-binding</keyword>
<dbReference type="PANTHER" id="PTHR11347">
    <property type="entry name" value="CYCLIC NUCLEOTIDE PHOSPHODIESTERASE"/>
    <property type="match status" value="1"/>
</dbReference>
<protein>
    <recommendedName>
        <fullName evidence="4">PDEase domain-containing protein</fullName>
    </recommendedName>
</protein>
<evidence type="ECO:0000313" key="6">
    <source>
        <dbReference type="Proteomes" id="UP000001593"/>
    </source>
</evidence>
<name>A7T5L5_NEMVE</name>
<dbReference type="GO" id="GO:0004114">
    <property type="term" value="F:3',5'-cyclic-nucleotide phosphodiesterase activity"/>
    <property type="evidence" value="ECO:0007669"/>
    <property type="project" value="InterPro"/>
</dbReference>
<proteinExistence type="predicted"/>
<feature type="compositionally biased region" description="Basic and acidic residues" evidence="3">
    <location>
        <begin position="147"/>
        <end position="165"/>
    </location>
</feature>
<gene>
    <name evidence="5" type="ORF">NEMVEDRAFT_v1g222651</name>
</gene>
<evidence type="ECO:0000313" key="5">
    <source>
        <dbReference type="EMBL" id="EDO28746.1"/>
    </source>
</evidence>